<name>A0A0H2VF64_ECOL6</name>
<keyword evidence="2" id="KW-1185">Reference proteome</keyword>
<dbReference type="KEGG" id="ecc:c4620"/>
<dbReference type="InterPro" id="IPR027405">
    <property type="entry name" value="YidB-like"/>
</dbReference>
<dbReference type="HOGENOM" id="CLU_084747_5_0_6"/>
<dbReference type="AlphaFoldDB" id="A0A0H2VF64"/>
<reference evidence="1 2" key="1">
    <citation type="journal article" date="2002" name="Proc. Natl. Acad. Sci. U.S.A.">
        <title>Extensive mosaic structure revealed by the complete genome sequence of uropathogenic Escherichia coli.</title>
        <authorList>
            <person name="Welch R.A."/>
            <person name="Burland V."/>
            <person name="Plunkett G.III."/>
            <person name="Redford P."/>
            <person name="Roesch P."/>
            <person name="Rasko D."/>
            <person name="Buckles E.L."/>
            <person name="Liou S.R."/>
            <person name="Boutin A."/>
            <person name="Hackett J."/>
            <person name="Stroud D."/>
            <person name="Mayhew G.F."/>
            <person name="Rose D.J."/>
            <person name="Zhou S."/>
            <person name="Schwartz D.C."/>
            <person name="Perna N.T."/>
            <person name="Mobley H.L."/>
            <person name="Donnenberg M.S."/>
            <person name="Blattner F.R."/>
        </authorList>
    </citation>
    <scope>NUCLEOTIDE SEQUENCE [LARGE SCALE GENOMIC DNA]</scope>
    <source>
        <strain evidence="2">CFT073 / ATCC 700928 / UPEC</strain>
    </source>
</reference>
<accession>A0A0H2VF64</accession>
<dbReference type="NCBIfam" id="NF008509">
    <property type="entry name" value="PRK11426.1"/>
    <property type="match status" value="1"/>
</dbReference>
<dbReference type="SMR" id="A0A0H2VF64"/>
<dbReference type="EMBL" id="AE014075">
    <property type="protein sequence ID" value="AAN83053.1"/>
    <property type="molecule type" value="Genomic_DNA"/>
</dbReference>
<dbReference type="STRING" id="199310.c4620"/>
<dbReference type="eggNOG" id="COG3753">
    <property type="taxonomic scope" value="Bacteria"/>
</dbReference>
<protein>
    <recommendedName>
        <fullName evidence="3">YidB protein</fullName>
    </recommendedName>
</protein>
<proteinExistence type="predicted"/>
<evidence type="ECO:0000313" key="1">
    <source>
        <dbReference type="EMBL" id="AAN83053.1"/>
    </source>
</evidence>
<dbReference type="Proteomes" id="UP000001410">
    <property type="component" value="Chromosome"/>
</dbReference>
<dbReference type="Gene3D" id="1.10.10.690">
    <property type="entry name" value="YidB-like"/>
    <property type="match status" value="1"/>
</dbReference>
<organism evidence="1 2">
    <name type="scientific">Escherichia coli O6:H1 (strain CFT073 / ATCC 700928 / UPEC)</name>
    <dbReference type="NCBI Taxonomy" id="199310"/>
    <lineage>
        <taxon>Bacteria</taxon>
        <taxon>Pseudomonadati</taxon>
        <taxon>Pseudomonadota</taxon>
        <taxon>Gammaproteobacteria</taxon>
        <taxon>Enterobacterales</taxon>
        <taxon>Enterobacteriaceae</taxon>
        <taxon>Escherichia</taxon>
    </lineage>
</organism>
<dbReference type="SUPFAM" id="SSF140804">
    <property type="entry name" value="YidB-like"/>
    <property type="match status" value="1"/>
</dbReference>
<evidence type="ECO:0008006" key="3">
    <source>
        <dbReference type="Google" id="ProtNLM"/>
    </source>
</evidence>
<sequence length="135" mass="14183">MIIMGLFDDVVGAFLKGDAGKYQAILSWVEEQGGIQVLLEKLQSGGLGAILSTWLSNQQSNQSVSGEQLESALGTNAVSDLGQKLGVDTSTASSLLAEQLPKIIDALSPQGEVSPQAHNDLLSAGMELLKGKLFR</sequence>
<evidence type="ECO:0000313" key="2">
    <source>
        <dbReference type="Proteomes" id="UP000001410"/>
    </source>
</evidence>
<dbReference type="InterPro" id="IPR045372">
    <property type="entry name" value="YidB"/>
</dbReference>
<dbReference type="Pfam" id="PF20159">
    <property type="entry name" value="YidB"/>
    <property type="match status" value="1"/>
</dbReference>
<gene>
    <name evidence="1" type="primary">yidB</name>
    <name evidence="1" type="ordered locus">c4620</name>
</gene>